<reference evidence="1" key="1">
    <citation type="journal article" date="2020" name="Stud. Mycol.">
        <title>101 Dothideomycetes genomes: a test case for predicting lifestyles and emergence of pathogens.</title>
        <authorList>
            <person name="Haridas S."/>
            <person name="Albert R."/>
            <person name="Binder M."/>
            <person name="Bloem J."/>
            <person name="Labutti K."/>
            <person name="Salamov A."/>
            <person name="Andreopoulos B."/>
            <person name="Baker S."/>
            <person name="Barry K."/>
            <person name="Bills G."/>
            <person name="Bluhm B."/>
            <person name="Cannon C."/>
            <person name="Castanera R."/>
            <person name="Culley D."/>
            <person name="Daum C."/>
            <person name="Ezra D."/>
            <person name="Gonzalez J."/>
            <person name="Henrissat B."/>
            <person name="Kuo A."/>
            <person name="Liang C."/>
            <person name="Lipzen A."/>
            <person name="Lutzoni F."/>
            <person name="Magnuson J."/>
            <person name="Mondo S."/>
            <person name="Nolan M."/>
            <person name="Ohm R."/>
            <person name="Pangilinan J."/>
            <person name="Park H.-J."/>
            <person name="Ramirez L."/>
            <person name="Alfaro M."/>
            <person name="Sun H."/>
            <person name="Tritt A."/>
            <person name="Yoshinaga Y."/>
            <person name="Zwiers L.-H."/>
            <person name="Turgeon B."/>
            <person name="Goodwin S."/>
            <person name="Spatafora J."/>
            <person name="Crous P."/>
            <person name="Grigoriev I."/>
        </authorList>
    </citation>
    <scope>NUCLEOTIDE SEQUENCE</scope>
    <source>
        <strain evidence="1">CBS 175.79</strain>
    </source>
</reference>
<dbReference type="OrthoDB" id="3745836at2759"/>
<evidence type="ECO:0000313" key="1">
    <source>
        <dbReference type="EMBL" id="KAF2020254.1"/>
    </source>
</evidence>
<evidence type="ECO:0008006" key="3">
    <source>
        <dbReference type="Google" id="ProtNLM"/>
    </source>
</evidence>
<protein>
    <recommendedName>
        <fullName evidence="3">N-acetyltransferase domain-containing protein</fullName>
    </recommendedName>
</protein>
<dbReference type="GeneID" id="54288293"/>
<evidence type="ECO:0000313" key="2">
    <source>
        <dbReference type="Proteomes" id="UP000799778"/>
    </source>
</evidence>
<keyword evidence="2" id="KW-1185">Reference proteome</keyword>
<sequence>MATPSPPTLSPPILYTPQDLRANLPLAQSIINLGNEAFKRSKLPAPEKWYLGDHKRFPTPQHLIDMVGEQGVMAVIHDDSVPFEGLRGKVIACAAILPWKGGWEGEGKGVEEGWEFKAVCVDGGERYLKRGLVGTLSKVLEEWVLERTDVEKRGELRLWILAADCINGVYWRKRGFREVRRKTQGQGVWGCKTSFEMVVFVKEIELS</sequence>
<name>A0A6A5Y6R9_9PLEO</name>
<proteinExistence type="predicted"/>
<dbReference type="Proteomes" id="UP000799778">
    <property type="component" value="Unassembled WGS sequence"/>
</dbReference>
<accession>A0A6A5Y6R9</accession>
<dbReference type="EMBL" id="ML978067">
    <property type="protein sequence ID" value="KAF2020254.1"/>
    <property type="molecule type" value="Genomic_DNA"/>
</dbReference>
<dbReference type="AlphaFoldDB" id="A0A6A5Y6R9"/>
<gene>
    <name evidence="1" type="ORF">BU24DRAFT_448564</name>
</gene>
<organism evidence="1 2">
    <name type="scientific">Aaosphaeria arxii CBS 175.79</name>
    <dbReference type="NCBI Taxonomy" id="1450172"/>
    <lineage>
        <taxon>Eukaryota</taxon>
        <taxon>Fungi</taxon>
        <taxon>Dikarya</taxon>
        <taxon>Ascomycota</taxon>
        <taxon>Pezizomycotina</taxon>
        <taxon>Dothideomycetes</taxon>
        <taxon>Pleosporomycetidae</taxon>
        <taxon>Pleosporales</taxon>
        <taxon>Pleosporales incertae sedis</taxon>
        <taxon>Aaosphaeria</taxon>
    </lineage>
</organism>
<dbReference type="RefSeq" id="XP_033388593.1">
    <property type="nucleotide sequence ID" value="XM_033530896.1"/>
</dbReference>